<protein>
    <recommendedName>
        <fullName evidence="3">HTH cro/C1-type domain-containing protein</fullName>
    </recommendedName>
</protein>
<dbReference type="AlphaFoldDB" id="A0A2A5B9J6"/>
<dbReference type="SUPFAM" id="SSF47413">
    <property type="entry name" value="lambda repressor-like DNA-binding domains"/>
    <property type="match status" value="1"/>
</dbReference>
<reference evidence="2" key="1">
    <citation type="submission" date="2017-08" db="EMBL/GenBank/DDBJ databases">
        <title>A dynamic microbial community with high functional redundancy inhabits the cold, oxic subseafloor aquifer.</title>
        <authorList>
            <person name="Tully B.J."/>
            <person name="Wheat C.G."/>
            <person name="Glazer B.T."/>
            <person name="Huber J.A."/>
        </authorList>
    </citation>
    <scope>NUCLEOTIDE SEQUENCE [LARGE SCALE GENOMIC DNA]</scope>
</reference>
<proteinExistence type="predicted"/>
<dbReference type="GO" id="GO:0003677">
    <property type="term" value="F:DNA binding"/>
    <property type="evidence" value="ECO:0007669"/>
    <property type="project" value="InterPro"/>
</dbReference>
<dbReference type="Proteomes" id="UP000218327">
    <property type="component" value="Unassembled WGS sequence"/>
</dbReference>
<evidence type="ECO:0008006" key="3">
    <source>
        <dbReference type="Google" id="ProtNLM"/>
    </source>
</evidence>
<comment type="caution">
    <text evidence="1">The sequence shown here is derived from an EMBL/GenBank/DDBJ whole genome shotgun (WGS) entry which is preliminary data.</text>
</comment>
<dbReference type="InterPro" id="IPR010982">
    <property type="entry name" value="Lambda_DNA-bd_dom_sf"/>
</dbReference>
<dbReference type="CDD" id="cd00093">
    <property type="entry name" value="HTH_XRE"/>
    <property type="match status" value="1"/>
</dbReference>
<name>A0A2A5B9J6_9GAMM</name>
<dbReference type="Gene3D" id="1.10.260.40">
    <property type="entry name" value="lambda repressor-like DNA-binding domains"/>
    <property type="match status" value="1"/>
</dbReference>
<accession>A0A2A5B9J6</accession>
<organism evidence="1 2">
    <name type="scientific">SAR86 cluster bacterium</name>
    <dbReference type="NCBI Taxonomy" id="2030880"/>
    <lineage>
        <taxon>Bacteria</taxon>
        <taxon>Pseudomonadati</taxon>
        <taxon>Pseudomonadota</taxon>
        <taxon>Gammaproteobacteria</taxon>
        <taxon>SAR86 cluster</taxon>
    </lineage>
</organism>
<sequence>MRNNQLSVVQTHKTMEQPQYSKFSPITIAVKKNAKQLRLNAGYSMNEGARLLGISRKQLEDVETIRNYGCHLDLELLAKMKVIYKTSLDQLIGELSDDYYSEYYVRPRKRLGSKAR</sequence>
<dbReference type="EMBL" id="NVVJ01000003">
    <property type="protein sequence ID" value="PCJ28199.1"/>
    <property type="molecule type" value="Genomic_DNA"/>
</dbReference>
<evidence type="ECO:0000313" key="1">
    <source>
        <dbReference type="EMBL" id="PCJ28199.1"/>
    </source>
</evidence>
<evidence type="ECO:0000313" key="2">
    <source>
        <dbReference type="Proteomes" id="UP000218327"/>
    </source>
</evidence>
<gene>
    <name evidence="1" type="ORF">COA96_01440</name>
</gene>
<dbReference type="InterPro" id="IPR001387">
    <property type="entry name" value="Cro/C1-type_HTH"/>
</dbReference>